<dbReference type="InterPro" id="IPR014047">
    <property type="entry name" value="Chr_Tranpt_l_chain"/>
</dbReference>
<name>A0ABU0SBS7_9HYPH</name>
<dbReference type="Pfam" id="PF02417">
    <property type="entry name" value="Chromate_transp"/>
    <property type="match status" value="2"/>
</dbReference>
<feature type="transmembrane region" description="Helical" evidence="7">
    <location>
        <begin position="206"/>
        <end position="224"/>
    </location>
</feature>
<feature type="transmembrane region" description="Helical" evidence="7">
    <location>
        <begin position="387"/>
        <end position="405"/>
    </location>
</feature>
<feature type="transmembrane region" description="Helical" evidence="7">
    <location>
        <begin position="91"/>
        <end position="113"/>
    </location>
</feature>
<comment type="subcellular location">
    <subcellularLocation>
        <location evidence="1">Cell membrane</location>
        <topology evidence="1">Multi-pass membrane protein</topology>
    </subcellularLocation>
</comment>
<feature type="transmembrane region" description="Helical" evidence="7">
    <location>
        <begin position="20"/>
        <end position="41"/>
    </location>
</feature>
<organism evidence="8 9">
    <name type="scientific">Phyllobacterium ifriqiyense</name>
    <dbReference type="NCBI Taxonomy" id="314238"/>
    <lineage>
        <taxon>Bacteria</taxon>
        <taxon>Pseudomonadati</taxon>
        <taxon>Pseudomonadota</taxon>
        <taxon>Alphaproteobacteria</taxon>
        <taxon>Hyphomicrobiales</taxon>
        <taxon>Phyllobacteriaceae</taxon>
        <taxon>Phyllobacterium</taxon>
    </lineage>
</organism>
<reference evidence="8 9" key="1">
    <citation type="submission" date="2023-07" db="EMBL/GenBank/DDBJ databases">
        <title>Comparative genomics of wheat-associated soil bacteria to identify genetic determinants of phenazine resistance.</title>
        <authorList>
            <person name="Mouncey N."/>
        </authorList>
    </citation>
    <scope>NUCLEOTIDE SEQUENCE [LARGE SCALE GENOMIC DNA]</scope>
    <source>
        <strain evidence="8 9">W4I11</strain>
    </source>
</reference>
<keyword evidence="5 7" id="KW-1133">Transmembrane helix</keyword>
<keyword evidence="3" id="KW-1003">Cell membrane</keyword>
<keyword evidence="9" id="KW-1185">Reference proteome</keyword>
<feature type="transmembrane region" description="Helical" evidence="7">
    <location>
        <begin position="347"/>
        <end position="367"/>
    </location>
</feature>
<dbReference type="Proteomes" id="UP001237780">
    <property type="component" value="Unassembled WGS sequence"/>
</dbReference>
<protein>
    <submittedName>
        <fullName evidence="8">Chromate transporter</fullName>
    </submittedName>
</protein>
<keyword evidence="6 7" id="KW-0472">Membrane</keyword>
<evidence type="ECO:0000256" key="2">
    <source>
        <dbReference type="ARBA" id="ARBA00005262"/>
    </source>
</evidence>
<evidence type="ECO:0000256" key="4">
    <source>
        <dbReference type="ARBA" id="ARBA00022692"/>
    </source>
</evidence>
<accession>A0ABU0SBS7</accession>
<comment type="similarity">
    <text evidence="2">Belongs to the chromate ion transporter (CHR) (TC 2.A.51) family.</text>
</comment>
<dbReference type="NCBIfam" id="TIGR00937">
    <property type="entry name" value="2A51"/>
    <property type="match status" value="1"/>
</dbReference>
<dbReference type="InterPro" id="IPR003370">
    <property type="entry name" value="Chromate_transpt"/>
</dbReference>
<feature type="transmembrane region" description="Helical" evidence="7">
    <location>
        <begin position="307"/>
        <end position="326"/>
    </location>
</feature>
<dbReference type="PIRSF" id="PIRSF004810">
    <property type="entry name" value="ChrA"/>
    <property type="match status" value="1"/>
</dbReference>
<evidence type="ECO:0000256" key="5">
    <source>
        <dbReference type="ARBA" id="ARBA00022989"/>
    </source>
</evidence>
<feature type="transmembrane region" description="Helical" evidence="7">
    <location>
        <begin position="153"/>
        <end position="186"/>
    </location>
</feature>
<comment type="caution">
    <text evidence="8">The sequence shown here is derived from an EMBL/GenBank/DDBJ whole genome shotgun (WGS) entry which is preliminary data.</text>
</comment>
<evidence type="ECO:0000256" key="7">
    <source>
        <dbReference type="SAM" id="Phobius"/>
    </source>
</evidence>
<keyword evidence="4 7" id="KW-0812">Transmembrane</keyword>
<evidence type="ECO:0000256" key="3">
    <source>
        <dbReference type="ARBA" id="ARBA00022475"/>
    </source>
</evidence>
<evidence type="ECO:0000256" key="1">
    <source>
        <dbReference type="ARBA" id="ARBA00004651"/>
    </source>
</evidence>
<dbReference type="EMBL" id="JAUSZT010000003">
    <property type="protein sequence ID" value="MDQ0998160.1"/>
    <property type="molecule type" value="Genomic_DNA"/>
</dbReference>
<feature type="transmembrane region" description="Helical" evidence="7">
    <location>
        <begin position="119"/>
        <end position="141"/>
    </location>
</feature>
<sequence>MTMVEPTPIASAMNRIVEVFIVFLKLGLTSFGGPIAHLGYFREEFVNRRKWLTDEAFADVVALCQFLPGPASSQVGFAIGIFRGSGVLGGIAAWTAFTLPSAILLIAFAYGAANFAGPIGQGIIHGLKLVAVAVVAQAIWGMARTLTPDKTRIAIALAAIAAAVFLSSTLGQIGAIAGGALAGLFFCRDTYTQDTHRLGFSVNRRSAILALILFAALFALPVILPDSLHSQAISLFDAFYRSGALVFGGGHVVLPLLETAVVAPGWVSHEAFLAGYGAAQAVPGPLFTFGAYLGAIVNSPPNGMPGALIAVIALSLPGLLLAYGTLPFWDDLRRLPLAQAAMRGANAAVVGILAAAFYNPVWTSAVFKPSDFLLVTAGFLFLTIWKMPPWIVVVALAIAGAIMGAA</sequence>
<gene>
    <name evidence="8" type="ORF">QFZ34_003342</name>
</gene>
<dbReference type="PANTHER" id="PTHR33567">
    <property type="entry name" value="CHROMATE ION TRANSPORTER (EUROFUNG)"/>
    <property type="match status" value="1"/>
</dbReference>
<proteinExistence type="inferred from homology"/>
<evidence type="ECO:0000256" key="6">
    <source>
        <dbReference type="ARBA" id="ARBA00023136"/>
    </source>
</evidence>
<feature type="transmembrane region" description="Helical" evidence="7">
    <location>
        <begin position="245"/>
        <end position="267"/>
    </location>
</feature>
<dbReference type="PANTHER" id="PTHR33567:SF3">
    <property type="entry name" value="CHROMATE ION TRANSPORTER (EUROFUNG)"/>
    <property type="match status" value="1"/>
</dbReference>
<evidence type="ECO:0000313" key="9">
    <source>
        <dbReference type="Proteomes" id="UP001237780"/>
    </source>
</evidence>
<evidence type="ECO:0000313" key="8">
    <source>
        <dbReference type="EMBL" id="MDQ0998160.1"/>
    </source>
</evidence>